<accession>A0ABN9P3C4</accession>
<sequence length="219" mass="23245">MSRIVGWLGDPRVSGWVALLPLLYFPAEWVVSATWRGHYGYREDLPGHLGVAFCGPEGNWPCSALYPVMNIATVVTGSAIVLVAASFVVQRVTQRSHALLLGIAGAALAGSGVITQNVDYSWNQTLMGIFLTLGSVAALFIAMESASPLSTDRRVVAVVAGVVGLLGYFATFGHVDVVGMGGAQRMTIYGILIAVIALGSVGMRRRPNLEDRQLVGESR</sequence>
<feature type="transmembrane region" description="Helical" evidence="1">
    <location>
        <begin position="126"/>
        <end position="143"/>
    </location>
</feature>
<protein>
    <recommendedName>
        <fullName evidence="4">DUF998 domain-containing protein</fullName>
    </recommendedName>
</protein>
<name>A0ABN9P3C4_9MYCO</name>
<dbReference type="RefSeq" id="WP_316509982.1">
    <property type="nucleotide sequence ID" value="NZ_OY726395.1"/>
</dbReference>
<gene>
    <name evidence="2" type="ORF">MU0050_002569</name>
</gene>
<dbReference type="Proteomes" id="UP001190466">
    <property type="component" value="Chromosome"/>
</dbReference>
<feature type="transmembrane region" description="Helical" evidence="1">
    <location>
        <begin position="155"/>
        <end position="174"/>
    </location>
</feature>
<feature type="transmembrane region" description="Helical" evidence="1">
    <location>
        <begin position="96"/>
        <end position="114"/>
    </location>
</feature>
<evidence type="ECO:0000313" key="2">
    <source>
        <dbReference type="EMBL" id="CAJ1583352.1"/>
    </source>
</evidence>
<reference evidence="2 3" key="1">
    <citation type="submission" date="2023-08" db="EMBL/GenBank/DDBJ databases">
        <authorList>
            <person name="Folkvardsen B D."/>
            <person name="Norman A."/>
        </authorList>
    </citation>
    <scope>NUCLEOTIDE SEQUENCE [LARGE SCALE GENOMIC DNA]</scope>
    <source>
        <strain evidence="2 3">Mu0050</strain>
    </source>
</reference>
<keyword evidence="1" id="KW-0472">Membrane</keyword>
<keyword evidence="1" id="KW-1133">Transmembrane helix</keyword>
<keyword evidence="3" id="KW-1185">Reference proteome</keyword>
<evidence type="ECO:0000256" key="1">
    <source>
        <dbReference type="SAM" id="Phobius"/>
    </source>
</evidence>
<keyword evidence="1" id="KW-0812">Transmembrane</keyword>
<dbReference type="EMBL" id="OY726395">
    <property type="protein sequence ID" value="CAJ1583352.1"/>
    <property type="molecule type" value="Genomic_DNA"/>
</dbReference>
<feature type="transmembrane region" description="Helical" evidence="1">
    <location>
        <begin position="186"/>
        <end position="203"/>
    </location>
</feature>
<proteinExistence type="predicted"/>
<evidence type="ECO:0008006" key="4">
    <source>
        <dbReference type="Google" id="ProtNLM"/>
    </source>
</evidence>
<organism evidence="2 3">
    <name type="scientific">[Mycobacterium] wendilense</name>
    <dbReference type="NCBI Taxonomy" id="3064284"/>
    <lineage>
        <taxon>Bacteria</taxon>
        <taxon>Bacillati</taxon>
        <taxon>Actinomycetota</taxon>
        <taxon>Actinomycetes</taxon>
        <taxon>Mycobacteriales</taxon>
        <taxon>Mycobacteriaceae</taxon>
        <taxon>Mycolicibacter</taxon>
    </lineage>
</organism>
<evidence type="ECO:0000313" key="3">
    <source>
        <dbReference type="Proteomes" id="UP001190466"/>
    </source>
</evidence>
<feature type="transmembrane region" description="Helical" evidence="1">
    <location>
        <begin position="68"/>
        <end position="89"/>
    </location>
</feature>